<gene>
    <name evidence="1" type="ORF">GGD56_005885</name>
</gene>
<protein>
    <submittedName>
        <fullName evidence="1">Uncharacterized protein</fullName>
    </submittedName>
</protein>
<evidence type="ECO:0000313" key="2">
    <source>
        <dbReference type="Proteomes" id="UP000551353"/>
    </source>
</evidence>
<keyword evidence="2" id="KW-1185">Reference proteome</keyword>
<comment type="caution">
    <text evidence="1">The sequence shown here is derived from an EMBL/GenBank/DDBJ whole genome shotgun (WGS) entry which is preliminary data.</text>
</comment>
<accession>A0ABR6IWT6</accession>
<evidence type="ECO:0000313" key="1">
    <source>
        <dbReference type="EMBL" id="MBB4231993.1"/>
    </source>
</evidence>
<organism evidence="1 2">
    <name type="scientific">Rhizobium mongolense</name>
    <dbReference type="NCBI Taxonomy" id="57676"/>
    <lineage>
        <taxon>Bacteria</taxon>
        <taxon>Pseudomonadati</taxon>
        <taxon>Pseudomonadota</taxon>
        <taxon>Alphaproteobacteria</taxon>
        <taxon>Hyphomicrobiales</taxon>
        <taxon>Rhizobiaceae</taxon>
        <taxon>Rhizobium/Agrobacterium group</taxon>
        <taxon>Rhizobium</taxon>
    </lineage>
</organism>
<sequence length="38" mass="4426">MLHRPPAAVLTEEFVIQNFTPEENRQLIIGMTMRARKS</sequence>
<proteinExistence type="predicted"/>
<name>A0ABR6IWT6_9HYPH</name>
<reference evidence="1 2" key="1">
    <citation type="submission" date="2020-08" db="EMBL/GenBank/DDBJ databases">
        <title>Genomic Encyclopedia of Type Strains, Phase IV (KMG-V): Genome sequencing to study the core and pangenomes of soil and plant-associated prokaryotes.</title>
        <authorList>
            <person name="Whitman W."/>
        </authorList>
    </citation>
    <scope>NUCLEOTIDE SEQUENCE [LARGE SCALE GENOMIC DNA]</scope>
    <source>
        <strain evidence="1 2">SEMIA 4087</strain>
    </source>
</reference>
<dbReference type="EMBL" id="JACIFX010000009">
    <property type="protein sequence ID" value="MBB4231993.1"/>
    <property type="molecule type" value="Genomic_DNA"/>
</dbReference>
<dbReference type="Proteomes" id="UP000551353">
    <property type="component" value="Unassembled WGS sequence"/>
</dbReference>